<feature type="compositionally biased region" description="Polar residues" evidence="1">
    <location>
        <begin position="150"/>
        <end position="159"/>
    </location>
</feature>
<feature type="chain" id="PRO_5008556505" evidence="2">
    <location>
        <begin position="24"/>
        <end position="188"/>
    </location>
</feature>
<reference evidence="3 4" key="1">
    <citation type="submission" date="2016-01" db="EMBL/GenBank/DDBJ databases">
        <title>Complete genome and mega plasmid sequence of Sphingomonas panacis DCY99 elicits systemic resistance in rice to Xanthomonas oryzae.</title>
        <authorList>
            <person name="Kim Y.J."/>
            <person name="Yang D.C."/>
            <person name="Sing P."/>
        </authorList>
    </citation>
    <scope>NUCLEOTIDE SEQUENCE [LARGE SCALE GENOMIC DNA]</scope>
    <source>
        <strain evidence="3 4">DCY99</strain>
    </source>
</reference>
<dbReference type="Proteomes" id="UP000094256">
    <property type="component" value="Chromosome"/>
</dbReference>
<dbReference type="AlphaFoldDB" id="A0A1B3ZFA0"/>
<dbReference type="RefSeq" id="WP_069206618.1">
    <property type="nucleotide sequence ID" value="NZ_CP014168.1"/>
</dbReference>
<keyword evidence="2" id="KW-0732">Signal</keyword>
<dbReference type="KEGG" id="span:AWL63_21220"/>
<organism evidence="3 4">
    <name type="scientific">Sphingomonas panacis</name>
    <dbReference type="NCBI Taxonomy" id="1560345"/>
    <lineage>
        <taxon>Bacteria</taxon>
        <taxon>Pseudomonadati</taxon>
        <taxon>Pseudomonadota</taxon>
        <taxon>Alphaproteobacteria</taxon>
        <taxon>Sphingomonadales</taxon>
        <taxon>Sphingomonadaceae</taxon>
        <taxon>Sphingomonas</taxon>
    </lineage>
</organism>
<evidence type="ECO:0000256" key="2">
    <source>
        <dbReference type="SAM" id="SignalP"/>
    </source>
</evidence>
<dbReference type="EMBL" id="CP014168">
    <property type="protein sequence ID" value="AOH86104.1"/>
    <property type="molecule type" value="Genomic_DNA"/>
</dbReference>
<accession>A0A1B3ZFA0</accession>
<dbReference type="OrthoDB" id="8403091at2"/>
<keyword evidence="4" id="KW-1185">Reference proteome</keyword>
<proteinExistence type="predicted"/>
<feature type="region of interest" description="Disordered" evidence="1">
    <location>
        <begin position="150"/>
        <end position="188"/>
    </location>
</feature>
<gene>
    <name evidence="3" type="ORF">AWL63_21220</name>
</gene>
<feature type="signal peptide" evidence="2">
    <location>
        <begin position="1"/>
        <end position="23"/>
    </location>
</feature>
<sequence length="188" mass="19495">MNLFAKIALAGISTATLAGSALAADRAMHLLDVNLPDGSVAHVRYFGDVAPKVVLVPVAQVEPVAMLDSFASFDHMFADMDRQQQAMLQHVAAMQRATPQDGKIDEAAIKNLPAGGAVSYSFTSYSSGDGKGGGCTQSYQMTSYGANAQPKVVSQSSGDCSKAPKFGTAPTPVKAPAPEPKTVPHDAV</sequence>
<evidence type="ECO:0000256" key="1">
    <source>
        <dbReference type="SAM" id="MobiDB-lite"/>
    </source>
</evidence>
<evidence type="ECO:0000313" key="3">
    <source>
        <dbReference type="EMBL" id="AOH86104.1"/>
    </source>
</evidence>
<name>A0A1B3ZFA0_9SPHN</name>
<evidence type="ECO:0000313" key="4">
    <source>
        <dbReference type="Proteomes" id="UP000094256"/>
    </source>
</evidence>
<protein>
    <submittedName>
        <fullName evidence="3">Uncharacterized protein</fullName>
    </submittedName>
</protein>